<comment type="caution">
    <text evidence="2">The sequence shown here is derived from an EMBL/GenBank/DDBJ whole genome shotgun (WGS) entry which is preliminary data.</text>
</comment>
<keyword evidence="3" id="KW-1185">Reference proteome</keyword>
<dbReference type="InterPro" id="IPR003587">
    <property type="entry name" value="Hint_dom_N"/>
</dbReference>
<dbReference type="InterPro" id="IPR036844">
    <property type="entry name" value="Hint_dom_sf"/>
</dbReference>
<dbReference type="InterPro" id="IPR011990">
    <property type="entry name" value="TPR-like_helical_dom_sf"/>
</dbReference>
<accession>A0ABT6FJQ0</accession>
<dbReference type="SMART" id="SM00306">
    <property type="entry name" value="HintN"/>
    <property type="match status" value="1"/>
</dbReference>
<evidence type="ECO:0000313" key="2">
    <source>
        <dbReference type="EMBL" id="MDG3007808.1"/>
    </source>
</evidence>
<dbReference type="EMBL" id="JARRAG010000002">
    <property type="protein sequence ID" value="MDG3007808.1"/>
    <property type="molecule type" value="Genomic_DNA"/>
</dbReference>
<dbReference type="Pfam" id="PF07591">
    <property type="entry name" value="PT-HINT"/>
    <property type="match status" value="1"/>
</dbReference>
<dbReference type="Proteomes" id="UP001216907">
    <property type="component" value="Unassembled WGS sequence"/>
</dbReference>
<proteinExistence type="predicted"/>
<evidence type="ECO:0000259" key="1">
    <source>
        <dbReference type="SMART" id="SM00306"/>
    </source>
</evidence>
<organism evidence="2 3">
    <name type="scientific">Paludisphaera mucosa</name>
    <dbReference type="NCBI Taxonomy" id="3030827"/>
    <lineage>
        <taxon>Bacteria</taxon>
        <taxon>Pseudomonadati</taxon>
        <taxon>Planctomycetota</taxon>
        <taxon>Planctomycetia</taxon>
        <taxon>Isosphaerales</taxon>
        <taxon>Isosphaeraceae</taxon>
        <taxon>Paludisphaera</taxon>
    </lineage>
</organism>
<dbReference type="CDD" id="cd00081">
    <property type="entry name" value="Hint"/>
    <property type="match status" value="1"/>
</dbReference>
<reference evidence="2 3" key="1">
    <citation type="submission" date="2023-03" db="EMBL/GenBank/DDBJ databases">
        <title>Paludisphaera mucosa sp. nov. a novel planctomycete from northern fen.</title>
        <authorList>
            <person name="Ivanova A."/>
        </authorList>
    </citation>
    <scope>NUCLEOTIDE SEQUENCE [LARGE SCALE GENOMIC DNA]</scope>
    <source>
        <strain evidence="2 3">Pla2</strain>
    </source>
</reference>
<name>A0ABT6FJQ0_9BACT</name>
<protein>
    <submittedName>
        <fullName evidence="2">Polymorphic toxin-type HINT domain-containing protein</fullName>
    </submittedName>
</protein>
<dbReference type="Gene3D" id="1.25.40.10">
    <property type="entry name" value="Tetratricopeptide repeat domain"/>
    <property type="match status" value="1"/>
</dbReference>
<dbReference type="Gene3D" id="2.170.16.10">
    <property type="entry name" value="Hedgehog/Intein (Hint) domain"/>
    <property type="match status" value="1"/>
</dbReference>
<dbReference type="RefSeq" id="WP_277864080.1">
    <property type="nucleotide sequence ID" value="NZ_JARRAG010000002.1"/>
</dbReference>
<feature type="domain" description="Hint" evidence="1">
    <location>
        <begin position="621"/>
        <end position="715"/>
    </location>
</feature>
<evidence type="ECO:0000313" key="3">
    <source>
        <dbReference type="Proteomes" id="UP001216907"/>
    </source>
</evidence>
<gene>
    <name evidence="2" type="ORF">PZE19_28935</name>
</gene>
<dbReference type="SUPFAM" id="SSF51294">
    <property type="entry name" value="Hedgehog/intein (Hint) domain"/>
    <property type="match status" value="1"/>
</dbReference>
<sequence>MITTWALGAVLGMVGGPADGSAGPDLAAYESARASAGRDAEAQVRLALWCEARGMAAERTTHLMRAVLVDPENARARGLLGQVKHEGRWLRPADVAKAVEESPERQALLREYLDRRAKTRDKADDLYRLALWCEDRGLTQAMVAHLHRVVQLDPGREGAWRRLGYKKVSGRWIKPEIQAAAKAERETQARADQAWRARLAAIKAGLASRDGAKRAEALAALQAIDDPRAVRTLWVAFAEAGDERGQATAVEAFARIEGPGASLGLATLAVFSPHAGIRQEASRRLVGRDPRDFGGFLASLVSDEIKYKVKTIDGPGSQGELLIMGPESNVRRIYSSLEAPPPPITVSLDHGGYRSIRVPLGPTTTLASYNGASLAAQLAEAERSKVDGTPPVSRTLHAAGLSTELSQMVAEAAMPGSTNFSPGRVALLPQSSPLPVYGQDAPTLAPAGLTPGQALVESGRMIPTAVGFAETISIADLTKELTRDPSPANIQKLGGPNFRPILDSGLTIPVDLMIEHARNSVYVSRQQMADDVAWIEAANEPVRTLNERATTILKTVSGQDYGYDPRKWRDWVFDVNGYGVPWRSPEPEVPTFIEEVPLAYNPTIFFPVETGAILGFTKAGPSCFAGGTPVRTLRGDRPIEAIRAGDLVLSQDTTTGKLAYQPVVQVMHNPPNTTYKIDLGRETVHPTGIHRFWKAGRGWIMAREVKAGDRLRTVGGTVEVVSVEKEPVQPVFNLLLSGGDNFCVGSIGLIAHDNGFVEPVARPFDGVPATTDLAATAKP</sequence>